<gene>
    <name evidence="2" type="ORF">B4088_0861</name>
</gene>
<dbReference type="Proteomes" id="UP000076482">
    <property type="component" value="Unassembled WGS sequence"/>
</dbReference>
<organism evidence="2 3">
    <name type="scientific">Bacillus cereus</name>
    <dbReference type="NCBI Taxonomy" id="1396"/>
    <lineage>
        <taxon>Bacteria</taxon>
        <taxon>Bacillati</taxon>
        <taxon>Bacillota</taxon>
        <taxon>Bacilli</taxon>
        <taxon>Bacillales</taxon>
        <taxon>Bacillaceae</taxon>
        <taxon>Bacillus</taxon>
        <taxon>Bacillus cereus group</taxon>
    </lineage>
</organism>
<keyword evidence="1" id="KW-1133">Transmembrane helix</keyword>
<protein>
    <submittedName>
        <fullName evidence="2">Uncharacterized protein</fullName>
    </submittedName>
</protein>
<accession>A0A164QFY5</accession>
<feature type="transmembrane region" description="Helical" evidence="1">
    <location>
        <begin position="20"/>
        <end position="38"/>
    </location>
</feature>
<evidence type="ECO:0000313" key="2">
    <source>
        <dbReference type="EMBL" id="KZD71277.1"/>
    </source>
</evidence>
<sequence>MFTGLSSTIKMDTSYFPFSYLKYKSIIIFYFSSIAYSVTK</sequence>
<evidence type="ECO:0000313" key="3">
    <source>
        <dbReference type="Proteomes" id="UP000076482"/>
    </source>
</evidence>
<name>A0A164QFY5_BACCE</name>
<dbReference type="AlphaFoldDB" id="A0A164QFY5"/>
<keyword evidence="1" id="KW-0472">Membrane</keyword>
<evidence type="ECO:0000256" key="1">
    <source>
        <dbReference type="SAM" id="Phobius"/>
    </source>
</evidence>
<proteinExistence type="predicted"/>
<dbReference type="EMBL" id="LJKE01000019">
    <property type="protein sequence ID" value="KZD71277.1"/>
    <property type="molecule type" value="Genomic_DNA"/>
</dbReference>
<comment type="caution">
    <text evidence="2">The sequence shown here is derived from an EMBL/GenBank/DDBJ whole genome shotgun (WGS) entry which is preliminary data.</text>
</comment>
<keyword evidence="1" id="KW-0812">Transmembrane</keyword>
<reference evidence="2 3" key="1">
    <citation type="submission" date="2015-09" db="EMBL/GenBank/DDBJ databases">
        <title>Bacillus cereus food isolates.</title>
        <authorList>
            <person name="Boekhorst J."/>
        </authorList>
    </citation>
    <scope>NUCLEOTIDE SEQUENCE [LARGE SCALE GENOMIC DNA]</scope>
    <source>
        <strain evidence="2 3">B4088</strain>
    </source>
</reference>